<keyword evidence="3" id="KW-0408">Iron</keyword>
<dbReference type="SUPFAM" id="SSF140959">
    <property type="entry name" value="Indolic compounds 2,3-dioxygenase-like"/>
    <property type="match status" value="1"/>
</dbReference>
<dbReference type="PANTHER" id="PTHR28657">
    <property type="entry name" value="INDOLEAMINE 2,3-DIOXYGENASE"/>
    <property type="match status" value="1"/>
</dbReference>
<dbReference type="GO" id="GO:0034354">
    <property type="term" value="P:'de novo' NAD+ biosynthetic process from L-tryptophan"/>
    <property type="evidence" value="ECO:0007669"/>
    <property type="project" value="TreeGrafter"/>
</dbReference>
<proteinExistence type="inferred from homology"/>
<dbReference type="InterPro" id="IPR000898">
    <property type="entry name" value="Indolamine_dOase"/>
</dbReference>
<keyword evidence="2" id="KW-0479">Metal-binding</keyword>
<evidence type="ECO:0000256" key="1">
    <source>
        <dbReference type="ARBA" id="ARBA00007119"/>
    </source>
</evidence>
<dbReference type="Proteomes" id="UP001320245">
    <property type="component" value="Unassembled WGS sequence"/>
</dbReference>
<dbReference type="PANTHER" id="PTHR28657:SF11">
    <property type="entry name" value="INDOLEAMINE 2,3-DIOXYGENASE"/>
    <property type="match status" value="1"/>
</dbReference>
<evidence type="ECO:0000313" key="5">
    <source>
        <dbReference type="Proteomes" id="UP001320245"/>
    </source>
</evidence>
<evidence type="ECO:0000256" key="3">
    <source>
        <dbReference type="ARBA" id="ARBA00023004"/>
    </source>
</evidence>
<dbReference type="AlphaFoldDB" id="A0AAN9UIP5"/>
<dbReference type="InterPro" id="IPR037217">
    <property type="entry name" value="Trp/Indoleamine_2_3_dOase-like"/>
</dbReference>
<dbReference type="GO" id="GO:0046872">
    <property type="term" value="F:metal ion binding"/>
    <property type="evidence" value="ECO:0007669"/>
    <property type="project" value="UniProtKB-KW"/>
</dbReference>
<accession>A0AAN9UIP5</accession>
<dbReference type="Gene3D" id="1.20.58.480">
    <property type="match status" value="1"/>
</dbReference>
<sequence length="276" mass="31575">MSNLVLNFDSEVGGEHVFKINTGMPVSITSAEEHFARIFFDIERLALPIYHDIVQAITTFARNDKASCAWHVASISAHLRPALNTYYERVHDKAIPISIWLSRVQGFFAWGAGRTNSSTGEWERFDGLSGNQILLFQVLDAFLGMEPYLSAQDLERTVPLRQRAFCKAVEKYSFRGKLNSPPNDDNEMQILRELDEIIKRLRVSLITMLLLFGKFELISAPQVFRSAHRIRSKNYLSQPAPERLPMTAGKSLLNGDMDQSLEFLDQFMIRRFEQTV</sequence>
<protein>
    <submittedName>
        <fullName evidence="4">Uncharacterized protein</fullName>
    </submittedName>
</protein>
<reference evidence="4 5" key="1">
    <citation type="journal article" date="2023" name="PLoS ONE">
        <title>Cytospora paraplurivora sp. nov. isolated from orchards with fruit tree decline syndrome in Ontario, Canada.</title>
        <authorList>
            <person name="Ilyukhin E."/>
            <person name="Nguyen H.D.T."/>
            <person name="Castle A.J."/>
            <person name="Ellouze W."/>
        </authorList>
    </citation>
    <scope>NUCLEOTIDE SEQUENCE [LARGE SCALE GENOMIC DNA]</scope>
    <source>
        <strain evidence="4 5">FDS-564</strain>
    </source>
</reference>
<evidence type="ECO:0000256" key="2">
    <source>
        <dbReference type="ARBA" id="ARBA00022723"/>
    </source>
</evidence>
<comment type="caution">
    <text evidence="4">The sequence shown here is derived from an EMBL/GenBank/DDBJ whole genome shotgun (WGS) entry which is preliminary data.</text>
</comment>
<dbReference type="GO" id="GO:0033754">
    <property type="term" value="F:indoleamine 2,3-dioxygenase activity"/>
    <property type="evidence" value="ECO:0007669"/>
    <property type="project" value="TreeGrafter"/>
</dbReference>
<keyword evidence="5" id="KW-1185">Reference proteome</keyword>
<dbReference type="GO" id="GO:0005737">
    <property type="term" value="C:cytoplasm"/>
    <property type="evidence" value="ECO:0007669"/>
    <property type="project" value="TreeGrafter"/>
</dbReference>
<gene>
    <name evidence="4" type="ORF">SLS53_001762</name>
</gene>
<evidence type="ECO:0000313" key="4">
    <source>
        <dbReference type="EMBL" id="KAK7747507.1"/>
    </source>
</evidence>
<dbReference type="EMBL" id="JAJSPL020000004">
    <property type="protein sequence ID" value="KAK7747507.1"/>
    <property type="molecule type" value="Genomic_DNA"/>
</dbReference>
<name>A0AAN9UIP5_9PEZI</name>
<dbReference type="GO" id="GO:0019441">
    <property type="term" value="P:L-tryptophan catabolic process to kynurenine"/>
    <property type="evidence" value="ECO:0007669"/>
    <property type="project" value="InterPro"/>
</dbReference>
<comment type="similarity">
    <text evidence="1">Belongs to the indoleamine 2,3-dioxygenase family.</text>
</comment>
<dbReference type="GO" id="GO:0020037">
    <property type="term" value="F:heme binding"/>
    <property type="evidence" value="ECO:0007669"/>
    <property type="project" value="InterPro"/>
</dbReference>
<organism evidence="4 5">
    <name type="scientific">Cytospora paraplurivora</name>
    <dbReference type="NCBI Taxonomy" id="2898453"/>
    <lineage>
        <taxon>Eukaryota</taxon>
        <taxon>Fungi</taxon>
        <taxon>Dikarya</taxon>
        <taxon>Ascomycota</taxon>
        <taxon>Pezizomycotina</taxon>
        <taxon>Sordariomycetes</taxon>
        <taxon>Sordariomycetidae</taxon>
        <taxon>Diaporthales</taxon>
        <taxon>Cytosporaceae</taxon>
        <taxon>Cytospora</taxon>
    </lineage>
</organism>